<dbReference type="RefSeq" id="WP_120730853.1">
    <property type="nucleotide sequence ID" value="NZ_RBAK01000011.1"/>
</dbReference>
<name>A0A3A9Z050_9ACTN</name>
<dbReference type="OrthoDB" id="200074at2"/>
<dbReference type="InterPro" id="IPR007367">
    <property type="entry name" value="DUF433"/>
</dbReference>
<dbReference type="Gene3D" id="1.10.10.10">
    <property type="entry name" value="Winged helix-like DNA-binding domain superfamily/Winged helix DNA-binding domain"/>
    <property type="match status" value="1"/>
</dbReference>
<proteinExistence type="predicted"/>
<accession>A0A3A9Z050</accession>
<dbReference type="EMBL" id="RBAK01000011">
    <property type="protein sequence ID" value="RKN41565.1"/>
    <property type="molecule type" value="Genomic_DNA"/>
</dbReference>
<comment type="caution">
    <text evidence="1">The sequence shown here is derived from an EMBL/GenBank/DDBJ whole genome shotgun (WGS) entry which is preliminary data.</text>
</comment>
<evidence type="ECO:0000313" key="2">
    <source>
        <dbReference type="Proteomes" id="UP000281726"/>
    </source>
</evidence>
<evidence type="ECO:0000313" key="1">
    <source>
        <dbReference type="EMBL" id="RKN41565.1"/>
    </source>
</evidence>
<protein>
    <submittedName>
        <fullName evidence="1">DUF433 domain-containing protein</fullName>
    </submittedName>
</protein>
<sequence length="71" mass="7759">MTFPRITVDPEVMGGAPCVRQSRVPVTMILALLADGMSTTDILTDLPFLDEDDIAEVLHYAADAVRERAAR</sequence>
<dbReference type="AlphaFoldDB" id="A0A3A9Z050"/>
<dbReference type="SUPFAM" id="SSF46689">
    <property type="entry name" value="Homeodomain-like"/>
    <property type="match status" value="1"/>
</dbReference>
<dbReference type="PANTHER" id="PTHR34849:SF3">
    <property type="entry name" value="SSR2962 PROTEIN"/>
    <property type="match status" value="1"/>
</dbReference>
<dbReference type="Pfam" id="PF04255">
    <property type="entry name" value="DUF433"/>
    <property type="match status" value="1"/>
</dbReference>
<dbReference type="InterPro" id="IPR009057">
    <property type="entry name" value="Homeodomain-like_sf"/>
</dbReference>
<organism evidence="1 2">
    <name type="scientific">Micromonospora endolithica</name>
    <dbReference type="NCBI Taxonomy" id="230091"/>
    <lineage>
        <taxon>Bacteria</taxon>
        <taxon>Bacillati</taxon>
        <taxon>Actinomycetota</taxon>
        <taxon>Actinomycetes</taxon>
        <taxon>Micromonosporales</taxon>
        <taxon>Micromonosporaceae</taxon>
        <taxon>Micromonospora</taxon>
    </lineage>
</organism>
<dbReference type="PANTHER" id="PTHR34849">
    <property type="entry name" value="SSL5025 PROTEIN"/>
    <property type="match status" value="1"/>
</dbReference>
<keyword evidence="2" id="KW-1185">Reference proteome</keyword>
<reference evidence="1 2" key="1">
    <citation type="journal article" date="2004" name="Syst. Appl. Microbiol.">
        <title>Cryptoendolithic actinomycetes from antarctic sandstone rock samples: Micromonospora endolithica sp. nov. and two isolates related to Micromonospora coerulea Jensen 1932.</title>
        <authorList>
            <person name="Hirsch P."/>
            <person name="Mevs U."/>
            <person name="Kroppenstedt R.M."/>
            <person name="Schumann P."/>
            <person name="Stackebrandt E."/>
        </authorList>
    </citation>
    <scope>NUCLEOTIDE SEQUENCE [LARGE SCALE GENOMIC DNA]</scope>
    <source>
        <strain evidence="1 2">JCM 12677</strain>
    </source>
</reference>
<dbReference type="Proteomes" id="UP000281726">
    <property type="component" value="Unassembled WGS sequence"/>
</dbReference>
<dbReference type="InterPro" id="IPR036388">
    <property type="entry name" value="WH-like_DNA-bd_sf"/>
</dbReference>
<gene>
    <name evidence="1" type="ORF">D7223_24535</name>
</gene>